<evidence type="ECO:0000313" key="3">
    <source>
        <dbReference type="Proteomes" id="UP001632038"/>
    </source>
</evidence>
<feature type="compositionally biased region" description="Basic residues" evidence="1">
    <location>
        <begin position="39"/>
        <end position="50"/>
    </location>
</feature>
<protein>
    <submittedName>
        <fullName evidence="2">Uncharacterized protein</fullName>
    </submittedName>
</protein>
<proteinExistence type="predicted"/>
<dbReference type="AlphaFoldDB" id="A0ABD3BBH7"/>
<feature type="region of interest" description="Disordered" evidence="1">
    <location>
        <begin position="16"/>
        <end position="50"/>
    </location>
</feature>
<organism evidence="2 3">
    <name type="scientific">Castilleja foliolosa</name>
    <dbReference type="NCBI Taxonomy" id="1961234"/>
    <lineage>
        <taxon>Eukaryota</taxon>
        <taxon>Viridiplantae</taxon>
        <taxon>Streptophyta</taxon>
        <taxon>Embryophyta</taxon>
        <taxon>Tracheophyta</taxon>
        <taxon>Spermatophyta</taxon>
        <taxon>Magnoliopsida</taxon>
        <taxon>eudicotyledons</taxon>
        <taxon>Gunneridae</taxon>
        <taxon>Pentapetalae</taxon>
        <taxon>asterids</taxon>
        <taxon>lamiids</taxon>
        <taxon>Lamiales</taxon>
        <taxon>Orobanchaceae</taxon>
        <taxon>Pedicularideae</taxon>
        <taxon>Castillejinae</taxon>
        <taxon>Castilleja</taxon>
    </lineage>
</organism>
<feature type="compositionally biased region" description="Low complexity" evidence="1">
    <location>
        <begin position="28"/>
        <end position="38"/>
    </location>
</feature>
<comment type="caution">
    <text evidence="2">The sequence shown here is derived from an EMBL/GenBank/DDBJ whole genome shotgun (WGS) entry which is preliminary data.</text>
</comment>
<evidence type="ECO:0000256" key="1">
    <source>
        <dbReference type="SAM" id="MobiDB-lite"/>
    </source>
</evidence>
<feature type="compositionally biased region" description="Polar residues" evidence="1">
    <location>
        <begin position="16"/>
        <end position="27"/>
    </location>
</feature>
<accession>A0ABD3BBH7</accession>
<dbReference type="EMBL" id="JAVIJP010000105">
    <property type="protein sequence ID" value="KAL3614609.1"/>
    <property type="molecule type" value="Genomic_DNA"/>
</dbReference>
<name>A0ABD3BBH7_9LAMI</name>
<keyword evidence="3" id="KW-1185">Reference proteome</keyword>
<reference evidence="3" key="1">
    <citation type="journal article" date="2024" name="IScience">
        <title>Strigolactones Initiate the Formation of Haustorium-like Structures in Castilleja.</title>
        <authorList>
            <person name="Buerger M."/>
            <person name="Peterson D."/>
            <person name="Chory J."/>
        </authorList>
    </citation>
    <scope>NUCLEOTIDE SEQUENCE [LARGE SCALE GENOMIC DNA]</scope>
</reference>
<dbReference type="Proteomes" id="UP001632038">
    <property type="component" value="Unassembled WGS sequence"/>
</dbReference>
<gene>
    <name evidence="2" type="ORF">CASFOL_041695</name>
</gene>
<evidence type="ECO:0000313" key="2">
    <source>
        <dbReference type="EMBL" id="KAL3614609.1"/>
    </source>
</evidence>
<sequence>MEKAVIEGAITDQFATENVTEQRSNEISNQSGSNSLYSSKRKRIKIKKEK</sequence>